<feature type="compositionally biased region" description="Basic and acidic residues" evidence="1">
    <location>
        <begin position="218"/>
        <end position="227"/>
    </location>
</feature>
<dbReference type="AlphaFoldDB" id="G5AJI2"/>
<keyword evidence="2" id="KW-0732">Signal</keyword>
<feature type="compositionally biased region" description="Basic and acidic residues" evidence="1">
    <location>
        <begin position="235"/>
        <end position="246"/>
    </location>
</feature>
<feature type="compositionally biased region" description="Basic and acidic residues" evidence="1">
    <location>
        <begin position="134"/>
        <end position="145"/>
    </location>
</feature>
<dbReference type="GeneID" id="20639515"/>
<gene>
    <name evidence="3" type="ORF">PHYSODRAFT_263589</name>
</gene>
<evidence type="ECO:0000256" key="2">
    <source>
        <dbReference type="SAM" id="SignalP"/>
    </source>
</evidence>
<evidence type="ECO:0000313" key="4">
    <source>
        <dbReference type="Proteomes" id="UP000002640"/>
    </source>
</evidence>
<keyword evidence="4" id="KW-1185">Reference proteome</keyword>
<protein>
    <recommendedName>
        <fullName evidence="5">RxLR effector protein</fullName>
    </recommendedName>
</protein>
<dbReference type="EMBL" id="JH159218">
    <property type="protein sequence ID" value="EGZ04318.1"/>
    <property type="molecule type" value="Genomic_DNA"/>
</dbReference>
<feature type="compositionally biased region" description="Polar residues" evidence="1">
    <location>
        <begin position="101"/>
        <end position="117"/>
    </location>
</feature>
<name>G5AJI2_PHYSP</name>
<proteinExistence type="predicted"/>
<feature type="chain" id="PRO_5003473396" description="RxLR effector protein" evidence="2">
    <location>
        <begin position="19"/>
        <end position="257"/>
    </location>
</feature>
<dbReference type="Proteomes" id="UP000002640">
    <property type="component" value="Unassembled WGS sequence"/>
</dbReference>
<dbReference type="RefSeq" id="XP_009540233.1">
    <property type="nucleotide sequence ID" value="XM_009541938.1"/>
</dbReference>
<feature type="signal peptide" evidence="2">
    <location>
        <begin position="1"/>
        <end position="18"/>
    </location>
</feature>
<evidence type="ECO:0008006" key="5">
    <source>
        <dbReference type="Google" id="ProtNLM"/>
    </source>
</evidence>
<dbReference type="KEGG" id="psoj:PHYSODRAFT_263589"/>
<dbReference type="InParanoid" id="G5AJI2"/>
<evidence type="ECO:0000256" key="1">
    <source>
        <dbReference type="SAM" id="MobiDB-lite"/>
    </source>
</evidence>
<accession>G5AJI2</accession>
<feature type="region of interest" description="Disordered" evidence="1">
    <location>
        <begin position="193"/>
        <end position="257"/>
    </location>
</feature>
<reference evidence="3 4" key="1">
    <citation type="journal article" date="2006" name="Science">
        <title>Phytophthora genome sequences uncover evolutionary origins and mechanisms of pathogenesis.</title>
        <authorList>
            <person name="Tyler B.M."/>
            <person name="Tripathy S."/>
            <person name="Zhang X."/>
            <person name="Dehal P."/>
            <person name="Jiang R.H."/>
            <person name="Aerts A."/>
            <person name="Arredondo F.D."/>
            <person name="Baxter L."/>
            <person name="Bensasson D."/>
            <person name="Beynon J.L."/>
            <person name="Chapman J."/>
            <person name="Damasceno C.M."/>
            <person name="Dorrance A.E."/>
            <person name="Dou D."/>
            <person name="Dickerman A.W."/>
            <person name="Dubchak I.L."/>
            <person name="Garbelotto M."/>
            <person name="Gijzen M."/>
            <person name="Gordon S.G."/>
            <person name="Govers F."/>
            <person name="Grunwald N.J."/>
            <person name="Huang W."/>
            <person name="Ivors K.L."/>
            <person name="Jones R.W."/>
            <person name="Kamoun S."/>
            <person name="Krampis K."/>
            <person name="Lamour K.H."/>
            <person name="Lee M.K."/>
            <person name="McDonald W.H."/>
            <person name="Medina M."/>
            <person name="Meijer H.J."/>
            <person name="Nordberg E.K."/>
            <person name="Maclean D.J."/>
            <person name="Ospina-Giraldo M.D."/>
            <person name="Morris P.F."/>
            <person name="Phuntumart V."/>
            <person name="Putnam N.H."/>
            <person name="Rash S."/>
            <person name="Rose J.K."/>
            <person name="Sakihama Y."/>
            <person name="Salamov A.A."/>
            <person name="Savidor A."/>
            <person name="Scheuring C.F."/>
            <person name="Smith B.M."/>
            <person name="Sobral B.W."/>
            <person name="Terry A."/>
            <person name="Torto-Alalibo T.A."/>
            <person name="Win J."/>
            <person name="Xu Z."/>
            <person name="Zhang H."/>
            <person name="Grigoriev I.V."/>
            <person name="Rokhsar D.S."/>
            <person name="Boore J.L."/>
        </authorList>
    </citation>
    <scope>NUCLEOTIDE SEQUENCE [LARGE SCALE GENOMIC DNA]</scope>
    <source>
        <strain evidence="3 4">P6497</strain>
    </source>
</reference>
<organism evidence="3 4">
    <name type="scientific">Phytophthora sojae (strain P6497)</name>
    <name type="common">Soybean stem and root rot agent</name>
    <name type="synonym">Phytophthora megasperma f. sp. glycines</name>
    <dbReference type="NCBI Taxonomy" id="1094619"/>
    <lineage>
        <taxon>Eukaryota</taxon>
        <taxon>Sar</taxon>
        <taxon>Stramenopiles</taxon>
        <taxon>Oomycota</taxon>
        <taxon>Peronosporomycetes</taxon>
        <taxon>Peronosporales</taxon>
        <taxon>Peronosporaceae</taxon>
        <taxon>Phytophthora</taxon>
    </lineage>
</organism>
<sequence>MKLLTTLAVATFLGVASATDASVETESKSAVRNLRVQISEQVPAIPAPAGGPTSPRPQSPLQHARHPSSPKAEPQRGNGHESRHGGDRGHDHGGDHETNRRSPTPRSPQHGSPQRPRSPNHGDHLSVVTPAGRGRHDGRDYESDRWSPTTPPRSPRHWGHPSSPMFAPARRGHHDVHDYGYHDGRDYEDYEWRTTAPPRAPRHWGHPASPTAAPAWHGHHDDRDHESYGWATVEPGRRPRNSEPRSPRHSRPSSPHF</sequence>
<evidence type="ECO:0000313" key="3">
    <source>
        <dbReference type="EMBL" id="EGZ04318.1"/>
    </source>
</evidence>
<feature type="compositionally biased region" description="Basic and acidic residues" evidence="1">
    <location>
        <begin position="78"/>
        <end position="100"/>
    </location>
</feature>
<feature type="region of interest" description="Disordered" evidence="1">
    <location>
        <begin position="41"/>
        <end position="177"/>
    </location>
</feature>